<name>A0A841ZKG2_9LIST</name>
<dbReference type="AlphaFoldDB" id="A0A841ZKG2"/>
<dbReference type="Proteomes" id="UP000559885">
    <property type="component" value="Unassembled WGS sequence"/>
</dbReference>
<reference evidence="1 2" key="1">
    <citation type="submission" date="2020-03" db="EMBL/GenBank/DDBJ databases">
        <title>Soil Listeria distribution.</title>
        <authorList>
            <person name="Liao J."/>
            <person name="Wiedmann M."/>
        </authorList>
    </citation>
    <scope>NUCLEOTIDE SEQUENCE [LARGE SCALE GENOMIC DNA]</scope>
    <source>
        <strain evidence="1 2">FSL L7-1507</strain>
    </source>
</reference>
<comment type="caution">
    <text evidence="1">The sequence shown here is derived from an EMBL/GenBank/DDBJ whole genome shotgun (WGS) entry which is preliminary data.</text>
</comment>
<dbReference type="PANTHER" id="PTHR28037">
    <property type="entry name" value="ALCOHOL O-ACETYLTRANSFERASE 1-RELATED"/>
    <property type="match status" value="1"/>
</dbReference>
<dbReference type="PANTHER" id="PTHR28037:SF1">
    <property type="entry name" value="ALCOHOL O-ACETYLTRANSFERASE 1-RELATED"/>
    <property type="match status" value="1"/>
</dbReference>
<dbReference type="EMBL" id="JAARRM010000001">
    <property type="protein sequence ID" value="MBC1520583.1"/>
    <property type="molecule type" value="Genomic_DNA"/>
</dbReference>
<accession>A0A841ZKG2</accession>
<protein>
    <recommendedName>
        <fullName evidence="3">Alcohol acetyltransferase</fullName>
    </recommendedName>
</protein>
<evidence type="ECO:0008006" key="3">
    <source>
        <dbReference type="Google" id="ProtNLM"/>
    </source>
</evidence>
<proteinExistence type="predicted"/>
<dbReference type="RefSeq" id="WP_185372120.1">
    <property type="nucleotide sequence ID" value="NZ_JAARRM010000001.1"/>
</dbReference>
<evidence type="ECO:0000313" key="2">
    <source>
        <dbReference type="Proteomes" id="UP000559885"/>
    </source>
</evidence>
<dbReference type="InterPro" id="IPR052058">
    <property type="entry name" value="Alcohol_O-acetyltransferase"/>
</dbReference>
<gene>
    <name evidence="1" type="ORF">HB912_02850</name>
</gene>
<organism evidence="1 2">
    <name type="scientific">Listeria aquatica</name>
    <dbReference type="NCBI Taxonomy" id="1494960"/>
    <lineage>
        <taxon>Bacteria</taxon>
        <taxon>Bacillati</taxon>
        <taxon>Bacillota</taxon>
        <taxon>Bacilli</taxon>
        <taxon>Bacillales</taxon>
        <taxon>Listeriaceae</taxon>
        <taxon>Listeria</taxon>
    </lineage>
</organism>
<evidence type="ECO:0000313" key="1">
    <source>
        <dbReference type="EMBL" id="MBC1520583.1"/>
    </source>
</evidence>
<sequence>MQSKYEQTKGDMKLDNTSIIHLASKNKKWINLFRLSVSLKDPVDPKILQQALNVTVKRFPSVAARIHKGAFWYYQSAVKRAPQVLPEQNVLLGYMSNQELEQCAFRVLYASKAIHVEIFHALTDGRGGEVFLKTLLAEYFTRKEEAVIPLVDGILDRKETPHEAELTDEYLEIADGKPQNLAKEKSKKVYQFREAAGETLHLTTIKVPVEKLKPLGKKLGVSLTVLIAAFVAEAILINQKADKKQKDRLIKLFLPINLRNFFPSQTLRNFVLYAKPEIDLQKEGLHFVSIAHTIRQQLNEALSEKQLRARISQNVRLEQNPIIKRTPLFIKHHLMKFFFSISEKTTCLTLSNLGVIKVPEEMARYIEHFDFILSPRSKTPYNMGICSFNGELRINLTRNTQEPRLEEALLTLFTKQKVAFQVETQTMQTLEKAKTRSRA</sequence>